<reference evidence="2 3" key="1">
    <citation type="journal article" date="2021" name="Nat. Plants">
        <title>The Taxus genome provides insights into paclitaxel biosynthesis.</title>
        <authorList>
            <person name="Xiong X."/>
            <person name="Gou J."/>
            <person name="Liao Q."/>
            <person name="Li Y."/>
            <person name="Zhou Q."/>
            <person name="Bi G."/>
            <person name="Li C."/>
            <person name="Du R."/>
            <person name="Wang X."/>
            <person name="Sun T."/>
            <person name="Guo L."/>
            <person name="Liang H."/>
            <person name="Lu P."/>
            <person name="Wu Y."/>
            <person name="Zhang Z."/>
            <person name="Ro D.K."/>
            <person name="Shang Y."/>
            <person name="Huang S."/>
            <person name="Yan J."/>
        </authorList>
    </citation>
    <scope>NUCLEOTIDE SEQUENCE [LARGE SCALE GENOMIC DNA]</scope>
    <source>
        <strain evidence="2">Ta-2019</strain>
    </source>
</reference>
<feature type="compositionally biased region" description="Basic residues" evidence="1">
    <location>
        <begin position="31"/>
        <end position="40"/>
    </location>
</feature>
<accession>A0AA38KDT9</accession>
<organism evidence="2 3">
    <name type="scientific">Taxus chinensis</name>
    <name type="common">Chinese yew</name>
    <name type="synonym">Taxus wallichiana var. chinensis</name>
    <dbReference type="NCBI Taxonomy" id="29808"/>
    <lineage>
        <taxon>Eukaryota</taxon>
        <taxon>Viridiplantae</taxon>
        <taxon>Streptophyta</taxon>
        <taxon>Embryophyta</taxon>
        <taxon>Tracheophyta</taxon>
        <taxon>Spermatophyta</taxon>
        <taxon>Pinopsida</taxon>
        <taxon>Pinidae</taxon>
        <taxon>Conifers II</taxon>
        <taxon>Cupressales</taxon>
        <taxon>Taxaceae</taxon>
        <taxon>Taxus</taxon>
    </lineage>
</organism>
<sequence>MYANRPVRSKRETSAQGQVGQRDARDADSRRSRKPIRSRHVSQAEKGHGSPFRADR</sequence>
<feature type="region of interest" description="Disordered" evidence="1">
    <location>
        <begin position="1"/>
        <end position="56"/>
    </location>
</feature>
<feature type="non-terminal residue" evidence="2">
    <location>
        <position position="56"/>
    </location>
</feature>
<gene>
    <name evidence="2" type="ORF">KI387_009747</name>
</gene>
<proteinExistence type="predicted"/>
<dbReference type="EMBL" id="JAHRHJ020000008">
    <property type="protein sequence ID" value="KAH9305343.1"/>
    <property type="molecule type" value="Genomic_DNA"/>
</dbReference>
<evidence type="ECO:0000313" key="3">
    <source>
        <dbReference type="Proteomes" id="UP000824469"/>
    </source>
</evidence>
<dbReference type="Proteomes" id="UP000824469">
    <property type="component" value="Unassembled WGS sequence"/>
</dbReference>
<evidence type="ECO:0000256" key="1">
    <source>
        <dbReference type="SAM" id="MobiDB-lite"/>
    </source>
</evidence>
<feature type="compositionally biased region" description="Basic and acidic residues" evidence="1">
    <location>
        <begin position="42"/>
        <end position="56"/>
    </location>
</feature>
<name>A0AA38KDT9_TAXCH</name>
<evidence type="ECO:0000313" key="2">
    <source>
        <dbReference type="EMBL" id="KAH9305343.1"/>
    </source>
</evidence>
<dbReference type="AlphaFoldDB" id="A0AA38KDT9"/>
<keyword evidence="3" id="KW-1185">Reference proteome</keyword>
<comment type="caution">
    <text evidence="2">The sequence shown here is derived from an EMBL/GenBank/DDBJ whole genome shotgun (WGS) entry which is preliminary data.</text>
</comment>
<protein>
    <submittedName>
        <fullName evidence="2">Uncharacterized protein</fullName>
    </submittedName>
</protein>